<evidence type="ECO:0000313" key="3">
    <source>
        <dbReference type="Proteomes" id="UP000595101"/>
    </source>
</evidence>
<dbReference type="InterPro" id="IPR052926">
    <property type="entry name" value="Metallo-beta-lactamase_dom"/>
</dbReference>
<dbReference type="SUPFAM" id="SSF56281">
    <property type="entry name" value="Metallo-hydrolase/oxidoreductase"/>
    <property type="match status" value="1"/>
</dbReference>
<dbReference type="KEGG" id="aall:I6G90_17210"/>
<evidence type="ECO:0000259" key="1">
    <source>
        <dbReference type="SMART" id="SM00849"/>
    </source>
</evidence>
<dbReference type="PANTHER" id="PTHR13754">
    <property type="entry name" value="METALLO-BETA-LACTAMASE SUPERFAMILY PROTEIN"/>
    <property type="match status" value="1"/>
</dbReference>
<dbReference type="AlphaFoldDB" id="A0A7T2PE87"/>
<reference evidence="2 3" key="1">
    <citation type="submission" date="2020-12" db="EMBL/GenBank/DDBJ databases">
        <title>FDA dAtabase for Regulatory Grade micrObial Sequences (FDA-ARGOS): Supporting development and validation of Infectious Disease Dx tests.</title>
        <authorList>
            <person name="Sproer C."/>
            <person name="Gronow S."/>
            <person name="Severitt S."/>
            <person name="Schroder I."/>
            <person name="Tallon L."/>
            <person name="Sadzewicz L."/>
            <person name="Zhao X."/>
            <person name="Boylan J."/>
            <person name="Ott S."/>
            <person name="Bowen H."/>
            <person name="Vavikolanu K."/>
            <person name="Mehta A."/>
            <person name="Aluvathingal J."/>
            <person name="Nadendla S."/>
            <person name="Lowell S."/>
            <person name="Myers T."/>
            <person name="Yan Y."/>
            <person name="Sichtig H."/>
        </authorList>
    </citation>
    <scope>NUCLEOTIDE SEQUENCE [LARGE SCALE GENOMIC DNA]</scope>
    <source>
        <strain evidence="2 3">FDAARGOS_933</strain>
    </source>
</reference>
<dbReference type="GO" id="GO:0016740">
    <property type="term" value="F:transferase activity"/>
    <property type="evidence" value="ECO:0007669"/>
    <property type="project" value="TreeGrafter"/>
</dbReference>
<name>A0A7T2PE87_9GAMM</name>
<dbReference type="GeneID" id="60787383"/>
<accession>A0A7T2PE87</accession>
<dbReference type="PANTHER" id="PTHR13754:SF13">
    <property type="entry name" value="METALLO-BETA-LACTAMASE SUPERFAMILY PROTEIN (AFU_ORTHOLOGUE AFUA_3G07630)"/>
    <property type="match status" value="1"/>
</dbReference>
<dbReference type="InterPro" id="IPR041712">
    <property type="entry name" value="DHPS-like_MBL-fold"/>
</dbReference>
<sequence length="274" mass="29932">MLKFSVLVDDDVHLPGCLPEKGLSLLLECDGLRVLFDSGRGRALRHNAEVMGIDLSSLTHVVLSHGHYDHVGGIGSLPLYSPAIPLIACPDVFCERGYFLPLPFWRRNLYRLSGALGRESLAAKGLLPHCSAEPVWLSDRLVFLGSIVRRDRAAPSLLGYIVRGGRVEKDLISDDSALAYKSEQGLIVFIGCGHSGVENIIEWAKEVCGDERIHVVIGGLHLKFSGPQRAEVLGTYLQEEAVAQLFACHCTGSRKAGLPRQRQIGAGFEHRFSA</sequence>
<dbReference type="EMBL" id="CP065745">
    <property type="protein sequence ID" value="QPR54151.1"/>
    <property type="molecule type" value="Genomic_DNA"/>
</dbReference>
<dbReference type="CDD" id="cd07713">
    <property type="entry name" value="DHPS-like_MBL-fold"/>
    <property type="match status" value="1"/>
</dbReference>
<proteinExistence type="predicted"/>
<dbReference type="Proteomes" id="UP000595101">
    <property type="component" value="Chromosome"/>
</dbReference>
<dbReference type="RefSeq" id="WP_197928474.1">
    <property type="nucleotide sequence ID" value="NZ_CP065745.1"/>
</dbReference>
<dbReference type="InterPro" id="IPR036866">
    <property type="entry name" value="RibonucZ/Hydroxyglut_hydro"/>
</dbReference>
<protein>
    <submittedName>
        <fullName evidence="2">MBL fold metallo-hydrolase</fullName>
    </submittedName>
</protein>
<organism evidence="2 3">
    <name type="scientific">Aeromonas allosaccharophila</name>
    <dbReference type="NCBI Taxonomy" id="656"/>
    <lineage>
        <taxon>Bacteria</taxon>
        <taxon>Pseudomonadati</taxon>
        <taxon>Pseudomonadota</taxon>
        <taxon>Gammaproteobacteria</taxon>
        <taxon>Aeromonadales</taxon>
        <taxon>Aeromonadaceae</taxon>
        <taxon>Aeromonas</taxon>
    </lineage>
</organism>
<dbReference type="Pfam" id="PF00753">
    <property type="entry name" value="Lactamase_B"/>
    <property type="match status" value="1"/>
</dbReference>
<feature type="domain" description="Metallo-beta-lactamase" evidence="1">
    <location>
        <begin position="21"/>
        <end position="194"/>
    </location>
</feature>
<dbReference type="SMART" id="SM00849">
    <property type="entry name" value="Lactamase_B"/>
    <property type="match status" value="1"/>
</dbReference>
<dbReference type="Gene3D" id="3.60.15.10">
    <property type="entry name" value="Ribonuclease Z/Hydroxyacylglutathione hydrolase-like"/>
    <property type="match status" value="1"/>
</dbReference>
<dbReference type="GO" id="GO:0016787">
    <property type="term" value="F:hydrolase activity"/>
    <property type="evidence" value="ECO:0007669"/>
    <property type="project" value="UniProtKB-KW"/>
</dbReference>
<evidence type="ECO:0000313" key="2">
    <source>
        <dbReference type="EMBL" id="QPR54151.1"/>
    </source>
</evidence>
<gene>
    <name evidence="2" type="ORF">I6G90_17210</name>
</gene>
<dbReference type="InterPro" id="IPR001279">
    <property type="entry name" value="Metallo-B-lactamas"/>
</dbReference>
<keyword evidence="2" id="KW-0378">Hydrolase</keyword>